<accession>A0ABQ9JE88</accession>
<protein>
    <submittedName>
        <fullName evidence="2">Uncharacterized protein</fullName>
    </submittedName>
</protein>
<name>A0ABQ9JE88_9CUCU</name>
<gene>
    <name evidence="2" type="ORF">NQ317_009085</name>
</gene>
<organism evidence="2 3">
    <name type="scientific">Molorchus minor</name>
    <dbReference type="NCBI Taxonomy" id="1323400"/>
    <lineage>
        <taxon>Eukaryota</taxon>
        <taxon>Metazoa</taxon>
        <taxon>Ecdysozoa</taxon>
        <taxon>Arthropoda</taxon>
        <taxon>Hexapoda</taxon>
        <taxon>Insecta</taxon>
        <taxon>Pterygota</taxon>
        <taxon>Neoptera</taxon>
        <taxon>Endopterygota</taxon>
        <taxon>Coleoptera</taxon>
        <taxon>Polyphaga</taxon>
        <taxon>Cucujiformia</taxon>
        <taxon>Chrysomeloidea</taxon>
        <taxon>Cerambycidae</taxon>
        <taxon>Lamiinae</taxon>
        <taxon>Monochamini</taxon>
        <taxon>Molorchus</taxon>
    </lineage>
</organism>
<dbReference type="EMBL" id="JAPWTJ010000661">
    <property type="protein sequence ID" value="KAJ8976516.1"/>
    <property type="molecule type" value="Genomic_DNA"/>
</dbReference>
<feature type="compositionally biased region" description="Basic residues" evidence="1">
    <location>
        <begin position="107"/>
        <end position="118"/>
    </location>
</feature>
<comment type="caution">
    <text evidence="2">The sequence shown here is derived from an EMBL/GenBank/DDBJ whole genome shotgun (WGS) entry which is preliminary data.</text>
</comment>
<sequence length="166" mass="17530">MAYALSPAGPVYTGPGASPTQATAEPFTADSPYFPFNTRPGSRLSPAKTKIIPVALRPAKDEPSVTATALDGQWGVVYRKGPFNKHISVLGTPSAAPVKPPCVPSRRQIHASRGKQVNRWRSSPCISRPNGPGPHQLAERPTKLGHLPESLAARTATTARAPGDLP</sequence>
<feature type="compositionally biased region" description="Low complexity" evidence="1">
    <location>
        <begin position="152"/>
        <end position="166"/>
    </location>
</feature>
<reference evidence="2" key="1">
    <citation type="journal article" date="2023" name="Insect Mol. Biol.">
        <title>Genome sequencing provides insights into the evolution of gene families encoding plant cell wall-degrading enzymes in longhorned beetles.</title>
        <authorList>
            <person name="Shin N.R."/>
            <person name="Okamura Y."/>
            <person name="Kirsch R."/>
            <person name="Pauchet Y."/>
        </authorList>
    </citation>
    <scope>NUCLEOTIDE SEQUENCE</scope>
    <source>
        <strain evidence="2">MMC_N1</strain>
    </source>
</reference>
<evidence type="ECO:0000313" key="2">
    <source>
        <dbReference type="EMBL" id="KAJ8976516.1"/>
    </source>
</evidence>
<feature type="region of interest" description="Disordered" evidence="1">
    <location>
        <begin position="1"/>
        <end position="45"/>
    </location>
</feature>
<keyword evidence="3" id="KW-1185">Reference proteome</keyword>
<evidence type="ECO:0000256" key="1">
    <source>
        <dbReference type="SAM" id="MobiDB-lite"/>
    </source>
</evidence>
<proteinExistence type="predicted"/>
<evidence type="ECO:0000313" key="3">
    <source>
        <dbReference type="Proteomes" id="UP001162164"/>
    </source>
</evidence>
<dbReference type="Proteomes" id="UP001162164">
    <property type="component" value="Unassembled WGS sequence"/>
</dbReference>
<feature type="region of interest" description="Disordered" evidence="1">
    <location>
        <begin position="94"/>
        <end position="166"/>
    </location>
</feature>